<evidence type="ECO:0000313" key="2">
    <source>
        <dbReference type="EMBL" id="VFU26165.1"/>
    </source>
</evidence>
<gene>
    <name evidence="2" type="ORF">SVIM_LOCUS66545</name>
</gene>
<keyword evidence="1" id="KW-0812">Transmembrane</keyword>
<organism evidence="2">
    <name type="scientific">Salix viminalis</name>
    <name type="common">Common osier</name>
    <name type="synonym">Basket willow</name>
    <dbReference type="NCBI Taxonomy" id="40686"/>
    <lineage>
        <taxon>Eukaryota</taxon>
        <taxon>Viridiplantae</taxon>
        <taxon>Streptophyta</taxon>
        <taxon>Embryophyta</taxon>
        <taxon>Tracheophyta</taxon>
        <taxon>Spermatophyta</taxon>
        <taxon>Magnoliopsida</taxon>
        <taxon>eudicotyledons</taxon>
        <taxon>Gunneridae</taxon>
        <taxon>Pentapetalae</taxon>
        <taxon>rosids</taxon>
        <taxon>fabids</taxon>
        <taxon>Malpighiales</taxon>
        <taxon>Salicaceae</taxon>
        <taxon>Saliceae</taxon>
        <taxon>Salix</taxon>
    </lineage>
</organism>
<sequence>MAEEAAKAMEPNVDLLEWTKRDKRRLLHAVYRPVTLSVAMSEWGFIICVLTQSLGWVQVKVFANVLFVWFIVGVLECCGPRILLASLILKVEKLDRCMSSWDSVI</sequence>
<reference evidence="2" key="1">
    <citation type="submission" date="2019-03" db="EMBL/GenBank/DDBJ databases">
        <authorList>
            <person name="Mank J."/>
            <person name="Almeida P."/>
        </authorList>
    </citation>
    <scope>NUCLEOTIDE SEQUENCE</scope>
    <source>
        <strain evidence="2">78183</strain>
    </source>
</reference>
<keyword evidence="1" id="KW-1133">Transmembrane helix</keyword>
<keyword evidence="1" id="KW-0472">Membrane</keyword>
<accession>A0A6N2KSK7</accession>
<feature type="transmembrane region" description="Helical" evidence="1">
    <location>
        <begin position="66"/>
        <end position="89"/>
    </location>
</feature>
<evidence type="ECO:0000256" key="1">
    <source>
        <dbReference type="SAM" id="Phobius"/>
    </source>
</evidence>
<feature type="transmembrane region" description="Helical" evidence="1">
    <location>
        <begin position="30"/>
        <end position="54"/>
    </location>
</feature>
<proteinExistence type="predicted"/>
<protein>
    <submittedName>
        <fullName evidence="2">Uncharacterized protein</fullName>
    </submittedName>
</protein>
<dbReference type="AlphaFoldDB" id="A0A6N2KSK7"/>
<dbReference type="EMBL" id="CAADRP010000277">
    <property type="protein sequence ID" value="VFU26165.1"/>
    <property type="molecule type" value="Genomic_DNA"/>
</dbReference>
<name>A0A6N2KSK7_SALVM</name>